<dbReference type="RefSeq" id="WP_205378046.1">
    <property type="nucleotide sequence ID" value="NZ_JAFEJA010000002.1"/>
</dbReference>
<sequence length="141" mass="16072">MYSGRYTMFQSDAFTFGLEVDGGSFGGQYSGRATATFSTVIFGQATLTAPFTGFFDEDRMHTAFTVDWTKAESENPLGVSMWPYWKMGRFTGWESRLPQDEPTPMPTAWPITRERVWVGHMYEVIQPQIQRTWYAHGPSGD</sequence>
<evidence type="ECO:0000313" key="1">
    <source>
        <dbReference type="EMBL" id="MBM9623991.1"/>
    </source>
</evidence>
<gene>
    <name evidence="1" type="ORF">JE024_36010</name>
</gene>
<name>A0ABS2V2B9_9ACTN</name>
<comment type="caution">
    <text evidence="1">The sequence shown here is derived from an EMBL/GenBank/DDBJ whole genome shotgun (WGS) entry which is preliminary data.</text>
</comment>
<reference evidence="1 2" key="1">
    <citation type="journal article" date="2016" name="Arch. Microbiol.">
        <title>Streptomyces zhihengii sp. nov., isolated from rhizospheric soil of Psammosilene tunicoides.</title>
        <authorList>
            <person name="Huang M.J."/>
            <person name="Fei J.J."/>
            <person name="Salam N."/>
            <person name="Kim C.J."/>
            <person name="Hozzein W.N."/>
            <person name="Xiao M."/>
            <person name="Huang H.Q."/>
            <person name="Li W.J."/>
        </authorList>
    </citation>
    <scope>NUCLEOTIDE SEQUENCE [LARGE SCALE GENOMIC DNA]</scope>
    <source>
        <strain evidence="1 2">YIM T102</strain>
    </source>
</reference>
<keyword evidence="2" id="KW-1185">Reference proteome</keyword>
<accession>A0ABS2V2B9</accession>
<evidence type="ECO:0000313" key="2">
    <source>
        <dbReference type="Proteomes" id="UP000664109"/>
    </source>
</evidence>
<protein>
    <submittedName>
        <fullName evidence="1">Uncharacterized protein</fullName>
    </submittedName>
</protein>
<dbReference type="EMBL" id="JAFEJA010000002">
    <property type="protein sequence ID" value="MBM9623991.1"/>
    <property type="molecule type" value="Genomic_DNA"/>
</dbReference>
<proteinExistence type="predicted"/>
<organism evidence="1 2">
    <name type="scientific">Streptomyces zhihengii</name>
    <dbReference type="NCBI Taxonomy" id="1818004"/>
    <lineage>
        <taxon>Bacteria</taxon>
        <taxon>Bacillati</taxon>
        <taxon>Actinomycetota</taxon>
        <taxon>Actinomycetes</taxon>
        <taxon>Kitasatosporales</taxon>
        <taxon>Streptomycetaceae</taxon>
        <taxon>Streptomyces</taxon>
    </lineage>
</organism>
<dbReference type="Proteomes" id="UP000664109">
    <property type="component" value="Unassembled WGS sequence"/>
</dbReference>